<evidence type="ECO:0000313" key="1">
    <source>
        <dbReference type="EMBL" id="GGK42947.1"/>
    </source>
</evidence>
<accession>A0ABQ2F236</accession>
<evidence type="ECO:0000313" key="2">
    <source>
        <dbReference type="Proteomes" id="UP000647587"/>
    </source>
</evidence>
<dbReference type="Proteomes" id="UP000647587">
    <property type="component" value="Unassembled WGS sequence"/>
</dbReference>
<sequence length="63" mass="6810">MPCRVAPLNQDLALWSSPIAGTHGRECTLAFEDGELLIVPVRAVMELLTADGVGVYFQPRAGR</sequence>
<dbReference type="RefSeq" id="WP_189012118.1">
    <property type="nucleotide sequence ID" value="NZ_BMPP01000036.1"/>
</dbReference>
<proteinExistence type="predicted"/>
<keyword evidence="2" id="KW-1185">Reference proteome</keyword>
<comment type="caution">
    <text evidence="1">The sequence shown here is derived from an EMBL/GenBank/DDBJ whole genome shotgun (WGS) entry which is preliminary data.</text>
</comment>
<dbReference type="EMBL" id="BMPP01000036">
    <property type="protein sequence ID" value="GGK42947.1"/>
    <property type="molecule type" value="Genomic_DNA"/>
</dbReference>
<gene>
    <name evidence="1" type="ORF">GCM10008955_40950</name>
</gene>
<protein>
    <submittedName>
        <fullName evidence="1">Uncharacterized protein</fullName>
    </submittedName>
</protein>
<reference evidence="2" key="1">
    <citation type="journal article" date="2019" name="Int. J. Syst. Evol. Microbiol.">
        <title>The Global Catalogue of Microorganisms (GCM) 10K type strain sequencing project: providing services to taxonomists for standard genome sequencing and annotation.</title>
        <authorList>
            <consortium name="The Broad Institute Genomics Platform"/>
            <consortium name="The Broad Institute Genome Sequencing Center for Infectious Disease"/>
            <person name="Wu L."/>
            <person name="Ma J."/>
        </authorList>
    </citation>
    <scope>NUCLEOTIDE SEQUENCE [LARGE SCALE GENOMIC DNA]</scope>
    <source>
        <strain evidence="2">JCM 30331</strain>
    </source>
</reference>
<organism evidence="1 2">
    <name type="scientific">Deinococcus malanensis</name>
    <dbReference type="NCBI Taxonomy" id="1706855"/>
    <lineage>
        <taxon>Bacteria</taxon>
        <taxon>Thermotogati</taxon>
        <taxon>Deinococcota</taxon>
        <taxon>Deinococci</taxon>
        <taxon>Deinococcales</taxon>
        <taxon>Deinococcaceae</taxon>
        <taxon>Deinococcus</taxon>
    </lineage>
</organism>
<name>A0ABQ2F236_9DEIO</name>